<proteinExistence type="predicted"/>
<evidence type="ECO:0000313" key="3">
    <source>
        <dbReference type="Proteomes" id="UP001341840"/>
    </source>
</evidence>
<dbReference type="EMBL" id="JASCZI010151386">
    <property type="protein sequence ID" value="MED6172510.1"/>
    <property type="molecule type" value="Genomic_DNA"/>
</dbReference>
<dbReference type="Proteomes" id="UP001341840">
    <property type="component" value="Unassembled WGS sequence"/>
</dbReference>
<protein>
    <submittedName>
        <fullName evidence="2">Uncharacterized protein</fullName>
    </submittedName>
</protein>
<reference evidence="2 3" key="1">
    <citation type="journal article" date="2023" name="Plants (Basel)">
        <title>Bridging the Gap: Combining Genomics and Transcriptomics Approaches to Understand Stylosanthes scabra, an Orphan Legume from the Brazilian Caatinga.</title>
        <authorList>
            <person name="Ferreira-Neto J.R.C."/>
            <person name="da Silva M.D."/>
            <person name="Binneck E."/>
            <person name="de Melo N.F."/>
            <person name="da Silva R.H."/>
            <person name="de Melo A.L.T.M."/>
            <person name="Pandolfi V."/>
            <person name="Bustamante F.O."/>
            <person name="Brasileiro-Vidal A.C."/>
            <person name="Benko-Iseppon A.M."/>
        </authorList>
    </citation>
    <scope>NUCLEOTIDE SEQUENCE [LARGE SCALE GENOMIC DNA]</scope>
    <source>
        <tissue evidence="2">Leaves</tissue>
    </source>
</reference>
<sequence length="248" mass="26280">MGADGDPSVADVPEGELSDEAMALERNGTMDNSDAEGGVMVVANSDNTDDEETVCDKSPEAGNAAEPEKATDNTAEARTGRMNGPGAMADNTADAAMADGTAVVMAGNTKTPDTTELGQDEAAAVALAYKSAHRRAGMIDIHVQSRDSRPRRNQCRLRVSWGHPLPDHEPQPQRECPPVDGTQPPRRHPPRPAEHQTAYLWTHSHPSSGYQGAASEPVFRERVHCAVGLSDPSLVSQSGAHHPAVGRL</sequence>
<feature type="region of interest" description="Disordered" evidence="1">
    <location>
        <begin position="1"/>
        <end position="91"/>
    </location>
</feature>
<organism evidence="2 3">
    <name type="scientific">Stylosanthes scabra</name>
    <dbReference type="NCBI Taxonomy" id="79078"/>
    <lineage>
        <taxon>Eukaryota</taxon>
        <taxon>Viridiplantae</taxon>
        <taxon>Streptophyta</taxon>
        <taxon>Embryophyta</taxon>
        <taxon>Tracheophyta</taxon>
        <taxon>Spermatophyta</taxon>
        <taxon>Magnoliopsida</taxon>
        <taxon>eudicotyledons</taxon>
        <taxon>Gunneridae</taxon>
        <taxon>Pentapetalae</taxon>
        <taxon>rosids</taxon>
        <taxon>fabids</taxon>
        <taxon>Fabales</taxon>
        <taxon>Fabaceae</taxon>
        <taxon>Papilionoideae</taxon>
        <taxon>50 kb inversion clade</taxon>
        <taxon>dalbergioids sensu lato</taxon>
        <taxon>Dalbergieae</taxon>
        <taxon>Pterocarpus clade</taxon>
        <taxon>Stylosanthes</taxon>
    </lineage>
</organism>
<keyword evidence="3" id="KW-1185">Reference proteome</keyword>
<feature type="region of interest" description="Disordered" evidence="1">
    <location>
        <begin position="160"/>
        <end position="194"/>
    </location>
</feature>
<gene>
    <name evidence="2" type="ORF">PIB30_050714</name>
</gene>
<name>A0ABU6VIJ9_9FABA</name>
<accession>A0ABU6VIJ9</accession>
<evidence type="ECO:0000313" key="2">
    <source>
        <dbReference type="EMBL" id="MED6172510.1"/>
    </source>
</evidence>
<evidence type="ECO:0000256" key="1">
    <source>
        <dbReference type="SAM" id="MobiDB-lite"/>
    </source>
</evidence>
<comment type="caution">
    <text evidence="2">The sequence shown here is derived from an EMBL/GenBank/DDBJ whole genome shotgun (WGS) entry which is preliminary data.</text>
</comment>